<evidence type="ECO:0000259" key="7">
    <source>
        <dbReference type="Pfam" id="PF00108"/>
    </source>
</evidence>
<evidence type="ECO:0000313" key="9">
    <source>
        <dbReference type="EMBL" id="MBS7525220.1"/>
    </source>
</evidence>
<proteinExistence type="inferred from homology"/>
<name>A0ABS5PJC4_9FIRM</name>
<reference evidence="9 10" key="1">
    <citation type="submission" date="2021-05" db="EMBL/GenBank/DDBJ databases">
        <title>Fusibacter ferrireducens sp. nov., an anaerobic, sulfur- and Fe-reducing bacterium isolated from the mangrove sediment.</title>
        <authorList>
            <person name="Qiu D."/>
        </authorList>
    </citation>
    <scope>NUCLEOTIDE SEQUENCE [LARGE SCALE GENOMIC DNA]</scope>
    <source>
        <strain evidence="9 10">DSM 12116</strain>
    </source>
</reference>
<keyword evidence="3 6" id="KW-0808">Transferase</keyword>
<dbReference type="PROSITE" id="PS00737">
    <property type="entry name" value="THIOLASE_2"/>
    <property type="match status" value="1"/>
</dbReference>
<evidence type="ECO:0000256" key="3">
    <source>
        <dbReference type="ARBA" id="ARBA00022679"/>
    </source>
</evidence>
<dbReference type="NCBIfam" id="TIGR01930">
    <property type="entry name" value="AcCoA-C-Actrans"/>
    <property type="match status" value="1"/>
</dbReference>
<feature type="domain" description="Thiolase C-terminal" evidence="8">
    <location>
        <begin position="266"/>
        <end position="386"/>
    </location>
</feature>
<dbReference type="PANTHER" id="PTHR43853">
    <property type="entry name" value="3-KETOACYL-COA THIOLASE, PEROXISOMAL"/>
    <property type="match status" value="1"/>
</dbReference>
<comment type="caution">
    <text evidence="9">The sequence shown here is derived from an EMBL/GenBank/DDBJ whole genome shotgun (WGS) entry which is preliminary data.</text>
</comment>
<dbReference type="InterPro" id="IPR050215">
    <property type="entry name" value="Thiolase-like_sf_Thiolase"/>
</dbReference>
<dbReference type="EMBL" id="JAHBCL010000001">
    <property type="protein sequence ID" value="MBS7525220.1"/>
    <property type="molecule type" value="Genomic_DNA"/>
</dbReference>
<dbReference type="PROSITE" id="PS00098">
    <property type="entry name" value="THIOLASE_1"/>
    <property type="match status" value="1"/>
</dbReference>
<dbReference type="EC" id="2.3.1.16" evidence="5"/>
<keyword evidence="10" id="KW-1185">Reference proteome</keyword>
<comment type="pathway">
    <text evidence="1">Lipid metabolism.</text>
</comment>
<dbReference type="PANTHER" id="PTHR43853:SF21">
    <property type="entry name" value="STEROID 3-KETOACYL-COA THIOLASE"/>
    <property type="match status" value="1"/>
</dbReference>
<dbReference type="InterPro" id="IPR020613">
    <property type="entry name" value="Thiolase_CS"/>
</dbReference>
<dbReference type="InterPro" id="IPR020617">
    <property type="entry name" value="Thiolase_C"/>
</dbReference>
<evidence type="ECO:0000256" key="1">
    <source>
        <dbReference type="ARBA" id="ARBA00005189"/>
    </source>
</evidence>
<dbReference type="PROSITE" id="PS00099">
    <property type="entry name" value="THIOLASE_3"/>
    <property type="match status" value="1"/>
</dbReference>
<evidence type="ECO:0000313" key="10">
    <source>
        <dbReference type="Proteomes" id="UP000746471"/>
    </source>
</evidence>
<evidence type="ECO:0000256" key="4">
    <source>
        <dbReference type="ARBA" id="ARBA00023315"/>
    </source>
</evidence>
<evidence type="ECO:0000259" key="8">
    <source>
        <dbReference type="Pfam" id="PF02803"/>
    </source>
</evidence>
<protein>
    <recommendedName>
        <fullName evidence="5">acetyl-CoA C-acyltransferase</fullName>
        <ecNumber evidence="5">2.3.1.16</ecNumber>
    </recommendedName>
</protein>
<dbReference type="InterPro" id="IPR002155">
    <property type="entry name" value="Thiolase"/>
</dbReference>
<dbReference type="InterPro" id="IPR020615">
    <property type="entry name" value="Thiolase_acyl_enz_int_AS"/>
</dbReference>
<dbReference type="RefSeq" id="WP_213235003.1">
    <property type="nucleotide sequence ID" value="NZ_JAHBCL010000001.1"/>
</dbReference>
<accession>A0ABS5PJC4</accession>
<sequence>MKINNQRDAVIVAYGRSPMARAFKGSFSKMHPLAFGAQTLKGVLDKLDQFDPSCVDDVIVGCAMPEKYLGYNVARLLAQRAGLPDRVPGQTVNRFCSSGLQSIATAANAIKAGECDVIIAGGIELMTGIEMTHPEIYQEAALTAMVPDAYMAMGLTAENVAAQYHVSREAMDRMAAESHQKAARAQQSGKFKREIIPILVETDNGEVTVREDEGIRPDTTADSLAQLKPCFKKDGIVTAATSSQMTDGASFVVIMAREKAERLGYEPIAKFTAFTVEGVPAGIMGIGPIKAVPKVMAKSGLTIEDMDAIELNEAFASQAIACIETLGLPIERVNVNGGAMALGHPLGATGTVLTCKLLSILEANQGRYGLVTMCIGGGMGAAGIFEMEAKH</sequence>
<feature type="domain" description="Thiolase N-terminal" evidence="7">
    <location>
        <begin position="10"/>
        <end position="257"/>
    </location>
</feature>
<keyword evidence="4 6" id="KW-0012">Acyltransferase</keyword>
<gene>
    <name evidence="9" type="ORF">KHM83_00870</name>
</gene>
<comment type="similarity">
    <text evidence="2 6">Belongs to the thiolase-like superfamily. Thiolase family.</text>
</comment>
<dbReference type="Proteomes" id="UP000746471">
    <property type="component" value="Unassembled WGS sequence"/>
</dbReference>
<dbReference type="PIRSF" id="PIRSF000429">
    <property type="entry name" value="Ac-CoA_Ac_transf"/>
    <property type="match status" value="1"/>
</dbReference>
<dbReference type="Pfam" id="PF00108">
    <property type="entry name" value="Thiolase_N"/>
    <property type="match status" value="1"/>
</dbReference>
<dbReference type="SUPFAM" id="SSF53901">
    <property type="entry name" value="Thiolase-like"/>
    <property type="match status" value="2"/>
</dbReference>
<dbReference type="Gene3D" id="3.40.47.10">
    <property type="match status" value="2"/>
</dbReference>
<evidence type="ECO:0000256" key="6">
    <source>
        <dbReference type="RuleBase" id="RU003557"/>
    </source>
</evidence>
<dbReference type="InterPro" id="IPR020616">
    <property type="entry name" value="Thiolase_N"/>
</dbReference>
<dbReference type="InterPro" id="IPR016039">
    <property type="entry name" value="Thiolase-like"/>
</dbReference>
<dbReference type="Pfam" id="PF02803">
    <property type="entry name" value="Thiolase_C"/>
    <property type="match status" value="1"/>
</dbReference>
<evidence type="ECO:0000256" key="2">
    <source>
        <dbReference type="ARBA" id="ARBA00010982"/>
    </source>
</evidence>
<dbReference type="CDD" id="cd00751">
    <property type="entry name" value="thiolase"/>
    <property type="match status" value="1"/>
</dbReference>
<dbReference type="InterPro" id="IPR020610">
    <property type="entry name" value="Thiolase_AS"/>
</dbReference>
<evidence type="ECO:0000256" key="5">
    <source>
        <dbReference type="ARBA" id="ARBA00024073"/>
    </source>
</evidence>
<organism evidence="9 10">
    <name type="scientific">Fusibacter paucivorans</name>
    <dbReference type="NCBI Taxonomy" id="76009"/>
    <lineage>
        <taxon>Bacteria</taxon>
        <taxon>Bacillati</taxon>
        <taxon>Bacillota</taxon>
        <taxon>Clostridia</taxon>
        <taxon>Eubacteriales</taxon>
        <taxon>Eubacteriales Family XII. Incertae Sedis</taxon>
        <taxon>Fusibacter</taxon>
    </lineage>
</organism>